<evidence type="ECO:0000313" key="3">
    <source>
        <dbReference type="EMBL" id="MFC0273257.1"/>
    </source>
</evidence>
<reference evidence="3 4" key="1">
    <citation type="submission" date="2024-09" db="EMBL/GenBank/DDBJ databases">
        <authorList>
            <person name="Sun Q."/>
            <person name="Mori K."/>
        </authorList>
    </citation>
    <scope>NUCLEOTIDE SEQUENCE [LARGE SCALE GENOMIC DNA]</scope>
    <source>
        <strain evidence="3 4">CCM 7228</strain>
    </source>
</reference>
<comment type="caution">
    <text evidence="3">The sequence shown here is derived from an EMBL/GenBank/DDBJ whole genome shotgun (WGS) entry which is preliminary data.</text>
</comment>
<protein>
    <submittedName>
        <fullName evidence="3">Glycoside hydrolase family 1 protein</fullName>
        <ecNumber evidence="3">3.2.1.-</ecNumber>
    </submittedName>
</protein>
<dbReference type="PROSITE" id="PS00653">
    <property type="entry name" value="GLYCOSYL_HYDROL_F1_2"/>
    <property type="match status" value="1"/>
</dbReference>
<dbReference type="Proteomes" id="UP001589854">
    <property type="component" value="Unassembled WGS sequence"/>
</dbReference>
<organism evidence="3 4">
    <name type="scientific">Metabacillus herbersteinensis</name>
    <dbReference type="NCBI Taxonomy" id="283816"/>
    <lineage>
        <taxon>Bacteria</taxon>
        <taxon>Bacillati</taxon>
        <taxon>Bacillota</taxon>
        <taxon>Bacilli</taxon>
        <taxon>Bacillales</taxon>
        <taxon>Bacillaceae</taxon>
        <taxon>Metabacillus</taxon>
    </lineage>
</organism>
<evidence type="ECO:0000256" key="1">
    <source>
        <dbReference type="ARBA" id="ARBA00023295"/>
    </source>
</evidence>
<sequence length="468" mass="53520">MTKGFPEDFLWGGATAANQAEGAYLSDGKGLSTADVMTAGVHGVPREITDGVVEGNYYPSHNAVDHYHRFKEDIALFAEMGFKSYRMSIAWSRIFPNGDEKVPNEAGLKHYDEVFDTCLQYGIEPIVTLSHFETPLGLLKYGSWENREVIDFYLRYCETVFNKYKGKVKYWLTFNEINVMSTKPWMAAGIDSNDEQTRMTAAFHQFLASAKAVQMAHEIDSNNKVGMMYAGHFAYSDSCDPEDVQKTADFMHKMLFYCDVQCRGYYPAYKLKEFEREGIVLPIQDGDLEELKKGKVDFLSYSYYLTHVVGKETNLEFKGLNGVKTGYKNPYLPTSDWGWTIDPMGLRYSLNLLYDRYQIPLMIVENGLGAVDEVEEDGSIHDSYRIDYLRDHLNEMKKAIEIDGVPVLGYTMWGPMDIIAASTGEMKKRYGFIYVDVDDNGKGTFNRIKKDSFYWYKKVIETNGEDLD</sequence>
<accession>A0ABV6GHV2</accession>
<dbReference type="InterPro" id="IPR001360">
    <property type="entry name" value="Glyco_hydro_1"/>
</dbReference>
<dbReference type="PANTHER" id="PTHR10353:SF122">
    <property type="entry name" value="6-PHOSPHO-BETA-GLUCOSIDASE ASCB-RELATED"/>
    <property type="match status" value="1"/>
</dbReference>
<dbReference type="PANTHER" id="PTHR10353">
    <property type="entry name" value="GLYCOSYL HYDROLASE"/>
    <property type="match status" value="1"/>
</dbReference>
<dbReference type="PRINTS" id="PR00131">
    <property type="entry name" value="GLHYDRLASE1"/>
</dbReference>
<name>A0ABV6GHV2_9BACI</name>
<evidence type="ECO:0000256" key="2">
    <source>
        <dbReference type="RuleBase" id="RU003690"/>
    </source>
</evidence>
<dbReference type="Gene3D" id="3.20.20.80">
    <property type="entry name" value="Glycosidases"/>
    <property type="match status" value="1"/>
</dbReference>
<dbReference type="EMBL" id="JBHLVO010000018">
    <property type="protein sequence ID" value="MFC0273257.1"/>
    <property type="molecule type" value="Genomic_DNA"/>
</dbReference>
<comment type="similarity">
    <text evidence="2">Belongs to the glycosyl hydrolase 1 family.</text>
</comment>
<dbReference type="EC" id="3.2.1.-" evidence="3"/>
<dbReference type="InterPro" id="IPR017853">
    <property type="entry name" value="GH"/>
</dbReference>
<evidence type="ECO:0000313" key="4">
    <source>
        <dbReference type="Proteomes" id="UP001589854"/>
    </source>
</evidence>
<gene>
    <name evidence="3" type="ORF">ACFFIX_17770</name>
</gene>
<keyword evidence="3" id="KW-0378">Hydrolase</keyword>
<dbReference type="Pfam" id="PF00232">
    <property type="entry name" value="Glyco_hydro_1"/>
    <property type="match status" value="1"/>
</dbReference>
<dbReference type="SUPFAM" id="SSF51445">
    <property type="entry name" value="(Trans)glycosidases"/>
    <property type="match status" value="1"/>
</dbReference>
<dbReference type="GO" id="GO:0016798">
    <property type="term" value="F:hydrolase activity, acting on glycosyl bonds"/>
    <property type="evidence" value="ECO:0007669"/>
    <property type="project" value="UniProtKB-KW"/>
</dbReference>
<keyword evidence="4" id="KW-1185">Reference proteome</keyword>
<dbReference type="RefSeq" id="WP_378936378.1">
    <property type="nucleotide sequence ID" value="NZ_JBHLVO010000018.1"/>
</dbReference>
<dbReference type="InterPro" id="IPR033132">
    <property type="entry name" value="GH_1_N_CS"/>
</dbReference>
<proteinExistence type="inferred from homology"/>
<keyword evidence="1 3" id="KW-0326">Glycosidase</keyword>